<reference evidence="3" key="3">
    <citation type="submission" date="2018-10" db="EMBL/GenBank/DDBJ databases">
        <authorList>
            <person name="Whitman W."/>
            <person name="Huntemann M."/>
            <person name="Clum A."/>
            <person name="Pillay M."/>
            <person name="Palaniappan K."/>
            <person name="Varghese N."/>
            <person name="Mikhailova N."/>
            <person name="Stamatis D."/>
            <person name="Reddy T."/>
            <person name="Daum C."/>
            <person name="Shapiro N."/>
            <person name="Ivanova N."/>
            <person name="Kyrpides N."/>
            <person name="Woyke T."/>
        </authorList>
    </citation>
    <scope>NUCLEOTIDE SEQUENCE</scope>
    <source>
        <strain evidence="3">CGMCC 1.10124</strain>
    </source>
</reference>
<feature type="compositionally biased region" description="Acidic residues" evidence="1">
    <location>
        <begin position="27"/>
        <end position="36"/>
    </location>
</feature>
<evidence type="ECO:0000313" key="5">
    <source>
        <dbReference type="Proteomes" id="UP000282007"/>
    </source>
</evidence>
<protein>
    <submittedName>
        <fullName evidence="3">Uncharacterized protein</fullName>
    </submittedName>
</protein>
<dbReference type="RefSeq" id="WP_121921359.1">
    <property type="nucleotide sequence ID" value="NZ_CP034145.1"/>
</dbReference>
<reference evidence="3 4" key="1">
    <citation type="journal article" date="2015" name="Stand. Genomic Sci.">
        <title>Genomic Encyclopedia of Bacterial and Archaeal Type Strains, Phase III: the genomes of soil and plant-associated and newly described type strains.</title>
        <authorList>
            <person name="Whitman W.B."/>
            <person name="Woyke T."/>
            <person name="Klenk H.P."/>
            <person name="Zhou Y."/>
            <person name="Lilburn T.G."/>
            <person name="Beck B.J."/>
            <person name="De Vos P."/>
            <person name="Vandamme P."/>
            <person name="Eisen J.A."/>
            <person name="Garrity G."/>
            <person name="Hugenholtz P."/>
            <person name="Kyrpides N.C."/>
        </authorList>
    </citation>
    <scope>NUCLEOTIDE SEQUENCE [LARGE SCALE GENOMIC DNA]</scope>
    <source>
        <strain evidence="3 4">CGMCC 1.10124</strain>
    </source>
</reference>
<reference evidence="2 5" key="2">
    <citation type="submission" date="2018-07" db="EMBL/GenBank/DDBJ databases">
        <title>Genome sequences of Haloplanus aerogenes JCM 16430T.</title>
        <authorList>
            <person name="Kim Y.B."/>
            <person name="Roh S.W."/>
        </authorList>
    </citation>
    <scope>NUCLEOTIDE SEQUENCE [LARGE SCALE GENOMIC DNA]</scope>
    <source>
        <strain evidence="2 5">JCM 16430</strain>
    </source>
</reference>
<proteinExistence type="predicted"/>
<dbReference type="KEGG" id="haer:DU502_17465"/>
<dbReference type="Proteomes" id="UP000277326">
    <property type="component" value="Unassembled WGS sequence"/>
</dbReference>
<sequence>MDRRNLLRAAPLLVLAGCVGRGGSGGDDGDGGDDSDDQPRVTDRTFDDTGECSLPETATVDASASEVRVDGCITGPNGCAVARLDAATVDGDELTVVVTTERDAPPDVACTEALVYRSYTATITLDGSVGSVRVVHDAAGGRETVVDRSV</sequence>
<evidence type="ECO:0000256" key="1">
    <source>
        <dbReference type="SAM" id="MobiDB-lite"/>
    </source>
</evidence>
<dbReference type="AlphaFoldDB" id="A0A3M0CW00"/>
<dbReference type="GeneID" id="38473113"/>
<organism evidence="3 4">
    <name type="scientific">Haloplanus aerogenes</name>
    <dbReference type="NCBI Taxonomy" id="660522"/>
    <lineage>
        <taxon>Archaea</taxon>
        <taxon>Methanobacteriati</taxon>
        <taxon>Methanobacteriota</taxon>
        <taxon>Stenosarchaea group</taxon>
        <taxon>Halobacteria</taxon>
        <taxon>Halobacteriales</taxon>
        <taxon>Haloferacaceae</taxon>
        <taxon>Haloplanus</taxon>
    </lineage>
</organism>
<feature type="region of interest" description="Disordered" evidence="1">
    <location>
        <begin position="23"/>
        <end position="54"/>
    </location>
</feature>
<accession>A0A3M0CW00</accession>
<name>A0A3M0CW00_9EURY</name>
<evidence type="ECO:0000313" key="4">
    <source>
        <dbReference type="Proteomes" id="UP000277326"/>
    </source>
</evidence>
<dbReference type="EMBL" id="REFS01000005">
    <property type="protein sequence ID" value="RMB13451.1"/>
    <property type="molecule type" value="Genomic_DNA"/>
</dbReference>
<gene>
    <name evidence="3" type="ORF">ATH50_2786</name>
    <name evidence="2" type="ORF">DU502_17465</name>
</gene>
<feature type="compositionally biased region" description="Basic and acidic residues" evidence="1">
    <location>
        <begin position="37"/>
        <end position="47"/>
    </location>
</feature>
<dbReference type="OrthoDB" id="313543at2157"/>
<dbReference type="EMBL" id="CP034145">
    <property type="protein sequence ID" value="AZH27053.1"/>
    <property type="molecule type" value="Genomic_DNA"/>
</dbReference>
<evidence type="ECO:0000313" key="3">
    <source>
        <dbReference type="EMBL" id="RMB13451.1"/>
    </source>
</evidence>
<evidence type="ECO:0000313" key="2">
    <source>
        <dbReference type="EMBL" id="AZH27053.1"/>
    </source>
</evidence>
<dbReference type="Proteomes" id="UP000282007">
    <property type="component" value="Chromosome"/>
</dbReference>
<keyword evidence="5" id="KW-1185">Reference proteome</keyword>